<keyword evidence="1" id="KW-1133">Transmembrane helix</keyword>
<dbReference type="Proteomes" id="UP000074108">
    <property type="component" value="Unassembled WGS sequence"/>
</dbReference>
<feature type="transmembrane region" description="Helical" evidence="1">
    <location>
        <begin position="36"/>
        <end position="54"/>
    </location>
</feature>
<sequence length="132" mass="14858">MAVDRGLKLILSALCIIVGFLYYWEVFGQTEESVARWGLISIISGLVIIPFSFFNNKVAKILTTSIIAVVVVIQIPPIILWFVFHGSGITDGTPPSDFVAHWLYSFPHIMITVIGLLVLYYYLKTNTIKESY</sequence>
<dbReference type="OrthoDB" id="2901944at2"/>
<evidence type="ECO:0000256" key="1">
    <source>
        <dbReference type="SAM" id="Phobius"/>
    </source>
</evidence>
<keyword evidence="1" id="KW-0812">Transmembrane</keyword>
<protein>
    <submittedName>
        <fullName evidence="2">Uncharacterized protein</fullName>
    </submittedName>
</protein>
<dbReference type="PATRIC" id="fig|1150625.3.peg.2376"/>
<reference evidence="2 3" key="1">
    <citation type="journal article" date="2016" name="Front. Microbiol.">
        <title>Microevolution Analysis of Bacillus coahuilensis Unveils Differences in Phosphorus Acquisition Strategies and Their Regulation.</title>
        <authorList>
            <person name="Gomez-Lunar Z."/>
            <person name="Hernandez-Gonzalez I."/>
            <person name="Rodriguez-Torres M.D."/>
            <person name="Souza V."/>
            <person name="Olmedo-Alvarez G."/>
        </authorList>
    </citation>
    <scope>NUCLEOTIDE SEQUENCE [LARGE SCALE GENOMIC DNA]</scope>
    <source>
        <strain evidence="3">p1.1.43</strain>
    </source>
</reference>
<accession>A0A147K6W4</accession>
<evidence type="ECO:0000313" key="3">
    <source>
        <dbReference type="Proteomes" id="UP000074108"/>
    </source>
</evidence>
<feature type="transmembrane region" description="Helical" evidence="1">
    <location>
        <begin position="7"/>
        <end position="24"/>
    </location>
</feature>
<dbReference type="AlphaFoldDB" id="A0A147K6W4"/>
<organism evidence="2 3">
    <name type="scientific">Bacillus coahuilensis p1.1.43</name>
    <dbReference type="NCBI Taxonomy" id="1150625"/>
    <lineage>
        <taxon>Bacteria</taxon>
        <taxon>Bacillati</taxon>
        <taxon>Bacillota</taxon>
        <taxon>Bacilli</taxon>
        <taxon>Bacillales</taxon>
        <taxon>Bacillaceae</taxon>
        <taxon>Bacillus</taxon>
    </lineage>
</organism>
<evidence type="ECO:0000313" key="2">
    <source>
        <dbReference type="EMBL" id="KUP05743.1"/>
    </source>
</evidence>
<proteinExistence type="predicted"/>
<dbReference type="RefSeq" id="WP_059351397.1">
    <property type="nucleotide sequence ID" value="NZ_LDYG01000033.1"/>
</dbReference>
<dbReference type="EMBL" id="LDYG01000033">
    <property type="protein sequence ID" value="KUP05743.1"/>
    <property type="molecule type" value="Genomic_DNA"/>
</dbReference>
<keyword evidence="3" id="KW-1185">Reference proteome</keyword>
<comment type="caution">
    <text evidence="2">The sequence shown here is derived from an EMBL/GenBank/DDBJ whole genome shotgun (WGS) entry which is preliminary data.</text>
</comment>
<gene>
    <name evidence="2" type="ORF">Q75_11185</name>
</gene>
<keyword evidence="1" id="KW-0472">Membrane</keyword>
<name>A0A147K6W4_9BACI</name>
<feature type="transmembrane region" description="Helical" evidence="1">
    <location>
        <begin position="61"/>
        <end position="84"/>
    </location>
</feature>
<feature type="transmembrane region" description="Helical" evidence="1">
    <location>
        <begin position="104"/>
        <end position="123"/>
    </location>
</feature>